<reference evidence="2" key="1">
    <citation type="submission" date="2021-01" db="EMBL/GenBank/DDBJ databases">
        <authorList>
            <person name="Li R."/>
            <person name="Bekaert M."/>
        </authorList>
    </citation>
    <scope>NUCLEOTIDE SEQUENCE</scope>
    <source>
        <strain evidence="2">Farmed</strain>
    </source>
</reference>
<keyword evidence="1" id="KW-0812">Transmembrane</keyword>
<dbReference type="InterPro" id="IPR002591">
    <property type="entry name" value="Phosphodiest/P_Trfase"/>
</dbReference>
<dbReference type="Gene3D" id="3.40.720.10">
    <property type="entry name" value="Alkaline Phosphatase, subunit A"/>
    <property type="match status" value="1"/>
</dbReference>
<dbReference type="OrthoDB" id="415411at2759"/>
<dbReference type="PANTHER" id="PTHR10151:SF120">
    <property type="entry name" value="BIS(5'-ADENOSYL)-TRIPHOSPHATASE"/>
    <property type="match status" value="1"/>
</dbReference>
<dbReference type="AlphaFoldDB" id="A0A812CEK0"/>
<keyword evidence="1" id="KW-1133">Transmembrane helix</keyword>
<dbReference type="Gene3D" id="3.30.1360.180">
    <property type="match status" value="1"/>
</dbReference>
<evidence type="ECO:0000256" key="1">
    <source>
        <dbReference type="SAM" id="Phobius"/>
    </source>
</evidence>
<feature type="transmembrane region" description="Helical" evidence="1">
    <location>
        <begin position="141"/>
        <end position="163"/>
    </location>
</feature>
<dbReference type="Proteomes" id="UP000597762">
    <property type="component" value="Unassembled WGS sequence"/>
</dbReference>
<name>A0A812CEK0_ACAPH</name>
<proteinExistence type="predicted"/>
<dbReference type="InterPro" id="IPR017850">
    <property type="entry name" value="Alkaline_phosphatase_core_sf"/>
</dbReference>
<dbReference type="GO" id="GO:0016787">
    <property type="term" value="F:hydrolase activity"/>
    <property type="evidence" value="ECO:0007669"/>
    <property type="project" value="UniProtKB-ARBA"/>
</dbReference>
<protein>
    <submittedName>
        <fullName evidence="2">Bis(5'-adenosyl)-triphosphatase ENPP4,Bis(5'-adenosyl)-triphosphatase enpp4</fullName>
    </submittedName>
</protein>
<accession>A0A812CEK0</accession>
<dbReference type="Pfam" id="PF01663">
    <property type="entry name" value="Phosphodiest"/>
    <property type="match status" value="1"/>
</dbReference>
<keyword evidence="1" id="KW-0472">Membrane</keyword>
<evidence type="ECO:0000313" key="3">
    <source>
        <dbReference type="Proteomes" id="UP000597762"/>
    </source>
</evidence>
<gene>
    <name evidence="2" type="ORF">SPHA_34589</name>
</gene>
<comment type="caution">
    <text evidence="2">The sequence shown here is derived from an EMBL/GenBank/DDBJ whole genome shotgun (WGS) entry which is preliminary data.</text>
</comment>
<keyword evidence="3" id="KW-1185">Reference proteome</keyword>
<dbReference type="EMBL" id="CAHIKZ030001472">
    <property type="protein sequence ID" value="CAE1265241.1"/>
    <property type="molecule type" value="Genomic_DNA"/>
</dbReference>
<organism evidence="2 3">
    <name type="scientific">Acanthosepion pharaonis</name>
    <name type="common">Pharaoh cuttlefish</name>
    <name type="synonym">Sepia pharaonis</name>
    <dbReference type="NCBI Taxonomy" id="158019"/>
    <lineage>
        <taxon>Eukaryota</taxon>
        <taxon>Metazoa</taxon>
        <taxon>Spiralia</taxon>
        <taxon>Lophotrochozoa</taxon>
        <taxon>Mollusca</taxon>
        <taxon>Cephalopoda</taxon>
        <taxon>Coleoidea</taxon>
        <taxon>Decapodiformes</taxon>
        <taxon>Sepiida</taxon>
        <taxon>Sepiina</taxon>
        <taxon>Sepiidae</taxon>
        <taxon>Acanthosepion</taxon>
    </lineage>
</organism>
<sequence>MLSVHCCRVSAEELKANLTSLPYIKVYLKEEIPEDYHYKHNRRIQPLLVVPNEGYSLTSHNTTYRGLGEHGYNNSLPDMHPFFMATGPSFKKNASVDIFNSVDLYPMMCAILRLKPAPNNGTLKIVSSLFETVDNESFTTFITYIIVLALTVTLVVVFGVGACRQHRFLKRKHMTFHGAGFKYSVTPAHHTQTSLLSDSEDDSVLP</sequence>
<evidence type="ECO:0000313" key="2">
    <source>
        <dbReference type="EMBL" id="CAE1265241.1"/>
    </source>
</evidence>
<dbReference type="SUPFAM" id="SSF53649">
    <property type="entry name" value="Alkaline phosphatase-like"/>
    <property type="match status" value="1"/>
</dbReference>
<dbReference type="PANTHER" id="PTHR10151">
    <property type="entry name" value="ECTONUCLEOTIDE PYROPHOSPHATASE/PHOSPHODIESTERASE"/>
    <property type="match status" value="1"/>
</dbReference>